<dbReference type="GO" id="GO:0004252">
    <property type="term" value="F:serine-type endopeptidase activity"/>
    <property type="evidence" value="ECO:0007669"/>
    <property type="project" value="UniProtKB-UniRule"/>
</dbReference>
<keyword evidence="4 6" id="KW-0720">Serine protease</keyword>
<dbReference type="PRINTS" id="PR00723">
    <property type="entry name" value="SUBTILISIN"/>
</dbReference>
<feature type="signal peptide" evidence="8">
    <location>
        <begin position="1"/>
        <end position="35"/>
    </location>
</feature>
<evidence type="ECO:0000313" key="10">
    <source>
        <dbReference type="EMBL" id="TQM85303.1"/>
    </source>
</evidence>
<evidence type="ECO:0000256" key="2">
    <source>
        <dbReference type="ARBA" id="ARBA00022670"/>
    </source>
</evidence>
<protein>
    <submittedName>
        <fullName evidence="10">Subtilase family protein</fullName>
    </submittedName>
</protein>
<dbReference type="RefSeq" id="WP_141983360.1">
    <property type="nucleotide sequence ID" value="NZ_VFPP01000001.1"/>
</dbReference>
<feature type="active site" description="Charge relay system" evidence="5 6">
    <location>
        <position position="221"/>
    </location>
</feature>
<feature type="active site" description="Charge relay system" evidence="5 6">
    <location>
        <position position="421"/>
    </location>
</feature>
<gene>
    <name evidence="10" type="ORF">FHX81_7782</name>
</gene>
<proteinExistence type="inferred from homology"/>
<evidence type="ECO:0000256" key="6">
    <source>
        <dbReference type="PROSITE-ProRule" id="PRU01240"/>
    </source>
</evidence>
<evidence type="ECO:0000259" key="9">
    <source>
        <dbReference type="Pfam" id="PF00082"/>
    </source>
</evidence>
<name>A0A543JR33_9PSEU</name>
<evidence type="ECO:0000313" key="11">
    <source>
        <dbReference type="Proteomes" id="UP000316628"/>
    </source>
</evidence>
<dbReference type="InterPro" id="IPR023828">
    <property type="entry name" value="Peptidase_S8_Ser-AS"/>
</dbReference>
<dbReference type="InterPro" id="IPR022398">
    <property type="entry name" value="Peptidase_S8_His-AS"/>
</dbReference>
<dbReference type="PANTHER" id="PTHR43806">
    <property type="entry name" value="PEPTIDASE S8"/>
    <property type="match status" value="1"/>
</dbReference>
<dbReference type="InterPro" id="IPR015500">
    <property type="entry name" value="Peptidase_S8_subtilisin-rel"/>
</dbReference>
<dbReference type="EMBL" id="VFPP01000001">
    <property type="protein sequence ID" value="TQM85303.1"/>
    <property type="molecule type" value="Genomic_DNA"/>
</dbReference>
<evidence type="ECO:0000256" key="4">
    <source>
        <dbReference type="ARBA" id="ARBA00022825"/>
    </source>
</evidence>
<dbReference type="AlphaFoldDB" id="A0A543JR33"/>
<evidence type="ECO:0000256" key="1">
    <source>
        <dbReference type="ARBA" id="ARBA00011073"/>
    </source>
</evidence>
<dbReference type="PROSITE" id="PS00137">
    <property type="entry name" value="SUBTILASE_HIS"/>
    <property type="match status" value="1"/>
</dbReference>
<dbReference type="InterPro" id="IPR036852">
    <property type="entry name" value="Peptidase_S8/S53_dom_sf"/>
</dbReference>
<dbReference type="Pfam" id="PF00082">
    <property type="entry name" value="Peptidase_S8"/>
    <property type="match status" value="1"/>
</dbReference>
<dbReference type="InterPro" id="IPR000209">
    <property type="entry name" value="Peptidase_S8/S53_dom"/>
</dbReference>
<comment type="similarity">
    <text evidence="1 6 7">Belongs to the peptidase S8 family.</text>
</comment>
<feature type="active site" description="Charge relay system" evidence="5 6">
    <location>
        <position position="253"/>
    </location>
</feature>
<keyword evidence="2 6" id="KW-0645">Protease</keyword>
<comment type="caution">
    <text evidence="10">The sequence shown here is derived from an EMBL/GenBank/DDBJ whole genome shotgun (WGS) entry which is preliminary data.</text>
</comment>
<feature type="chain" id="PRO_5022191449" evidence="8">
    <location>
        <begin position="36"/>
        <end position="1084"/>
    </location>
</feature>
<organism evidence="10 11">
    <name type="scientific">Saccharothrix saharensis</name>
    <dbReference type="NCBI Taxonomy" id="571190"/>
    <lineage>
        <taxon>Bacteria</taxon>
        <taxon>Bacillati</taxon>
        <taxon>Actinomycetota</taxon>
        <taxon>Actinomycetes</taxon>
        <taxon>Pseudonocardiales</taxon>
        <taxon>Pseudonocardiaceae</taxon>
        <taxon>Saccharothrix</taxon>
    </lineage>
</organism>
<keyword evidence="8" id="KW-0732">Signal</keyword>
<dbReference type="SUPFAM" id="SSF52743">
    <property type="entry name" value="Subtilisin-like"/>
    <property type="match status" value="1"/>
</dbReference>
<evidence type="ECO:0000256" key="3">
    <source>
        <dbReference type="ARBA" id="ARBA00022801"/>
    </source>
</evidence>
<keyword evidence="3 6" id="KW-0378">Hydrolase</keyword>
<dbReference type="PROSITE" id="PS00138">
    <property type="entry name" value="SUBTILASE_SER"/>
    <property type="match status" value="1"/>
</dbReference>
<evidence type="ECO:0000256" key="8">
    <source>
        <dbReference type="SAM" id="SignalP"/>
    </source>
</evidence>
<dbReference type="PROSITE" id="PS51892">
    <property type="entry name" value="SUBTILASE"/>
    <property type="match status" value="1"/>
</dbReference>
<evidence type="ECO:0000256" key="5">
    <source>
        <dbReference type="PIRSR" id="PIRSR615500-1"/>
    </source>
</evidence>
<dbReference type="InterPro" id="IPR050131">
    <property type="entry name" value="Peptidase_S8_subtilisin-like"/>
</dbReference>
<dbReference type="PROSITE" id="PS00136">
    <property type="entry name" value="SUBTILASE_ASP"/>
    <property type="match status" value="1"/>
</dbReference>
<dbReference type="OrthoDB" id="9795680at2"/>
<feature type="domain" description="Peptidase S8/S53" evidence="9">
    <location>
        <begin position="212"/>
        <end position="466"/>
    </location>
</feature>
<reference evidence="10 11" key="1">
    <citation type="submission" date="2019-06" db="EMBL/GenBank/DDBJ databases">
        <title>Sequencing the genomes of 1000 actinobacteria strains.</title>
        <authorList>
            <person name="Klenk H.-P."/>
        </authorList>
    </citation>
    <scope>NUCLEOTIDE SEQUENCE [LARGE SCALE GENOMIC DNA]</scope>
    <source>
        <strain evidence="10 11">DSM 45456</strain>
    </source>
</reference>
<dbReference type="Gene3D" id="3.40.50.200">
    <property type="entry name" value="Peptidase S8/S53 domain"/>
    <property type="match status" value="1"/>
</dbReference>
<dbReference type="GO" id="GO:0006508">
    <property type="term" value="P:proteolysis"/>
    <property type="evidence" value="ECO:0007669"/>
    <property type="project" value="UniProtKB-KW"/>
</dbReference>
<sequence>MSGSRSRRRKGWPAAVLALGVVAAAVAVPATPAAAAPAGGAQGSGTAGATRVVTLVSGDRVVLDGDRVTSVTAGAGRESIGYLTFQRRGHVHVVPRDAVRPLAEGRLDPRLFDVTGLVEAGYDDARQDRVPLIVTRSGDRVAALGALRVDRELPTVRAAATTAAKASGADWQALLTAPGVAKVWLDGVRRPVLDRSVPQIGAPAAWAAGYTGAGVKVGVVDTGVDGGHPDLVGREVAEHNFTTDPDATDTIGHGTHVASTIAGNGTPYRGVAPDVQLLDAKVCGREGCRESAIVDGLRWTAEQGADVVNVSLGGTDGPEVDLLEEAVNTLSATHGTLFVVAAGNSGAPETVGSPGSAEAALTVGAVDREDRIAGFSSRGPRVGDAGVKPDITAPGVDIVAAKSRGVPGAGPADHHAMSGTSMATPHVVGAAALLAQQHPDWPGDRLKAALTAAARYNPDLTVFDQGSGRVDSARVMTTTLTTSPVNVSLGVQEWPHDDDVPLDKALTYRNAGSAPVTLDLTTEARGPDGAPAPAGLFTVTPSSVTVPAGGEVSVTVVGDGRSGAVDGAYSGVVLAGSGEEVLLRTPVSLGREVESYDVRFTQLDRSGQPEDNYSTLLIGLSNDRFTVISDQDGDVTARVPKGVYTAMTEHGFGEADTTLLLRPDLTVTGDTEVVFDARTAAPVKITPPDSAATPRSGYIAFGRHHEDASVVTGLVYPQGFPAGMALGSSGPELPAAQYGVLIGAEFTGTPVDGTPVTYRLAWEERGKAPTGFARSPGKGELTEVRTAFGPRRPGRVAEHSGAATTSDGIYGIGGATAAQPSGVIDHVLAANATWRWQVLQGTPEEAEAVFISPDRTYRTGRRYAEAFGFPVIGPTPPHSAAPYLFRVGDVLVADLWLFGDGAGNRGDSMTGTSRTTLHRNGELVGETPLPGIGVFPMEPGSAAYRLEAESSRSGDVSEFGTRVHTAWTFRADAAPGADRRALPMTVVRFTPKLDGTGAAGAGRLLAVPLVITQQAGGDNGRVRALRVEASFDDGGTWKKVPVLGHTAMVHNAAGAGTYASLRVTGSDSKGNTFEHTLIRAYKLR</sequence>
<accession>A0A543JR33</accession>
<dbReference type="PANTHER" id="PTHR43806:SF65">
    <property type="entry name" value="SERINE PROTEASE APRX"/>
    <property type="match status" value="1"/>
</dbReference>
<evidence type="ECO:0000256" key="7">
    <source>
        <dbReference type="RuleBase" id="RU003355"/>
    </source>
</evidence>
<keyword evidence="11" id="KW-1185">Reference proteome</keyword>
<dbReference type="Proteomes" id="UP000316628">
    <property type="component" value="Unassembled WGS sequence"/>
</dbReference>
<dbReference type="InterPro" id="IPR023827">
    <property type="entry name" value="Peptidase_S8_Asp-AS"/>
</dbReference>